<dbReference type="InterPro" id="IPR000253">
    <property type="entry name" value="FHA_dom"/>
</dbReference>
<dbReference type="PROSITE" id="PS50006">
    <property type="entry name" value="FHA_DOMAIN"/>
    <property type="match status" value="1"/>
</dbReference>
<keyword evidence="2" id="KW-0678">Repressor</keyword>
<evidence type="ECO:0000256" key="8">
    <source>
        <dbReference type="ARBA" id="ARBA00023125"/>
    </source>
</evidence>
<dbReference type="GO" id="GO:0003723">
    <property type="term" value="F:RNA binding"/>
    <property type="evidence" value="ECO:0007669"/>
    <property type="project" value="UniProtKB-KW"/>
</dbReference>
<dbReference type="GO" id="GO:0006397">
    <property type="term" value="P:mRNA processing"/>
    <property type="evidence" value="ECO:0007669"/>
    <property type="project" value="UniProtKB-KW"/>
</dbReference>
<feature type="domain" description="FHA" evidence="15">
    <location>
        <begin position="40"/>
        <end position="92"/>
    </location>
</feature>
<evidence type="ECO:0000256" key="7">
    <source>
        <dbReference type="ARBA" id="ARBA00023015"/>
    </source>
</evidence>
<keyword evidence="9" id="KW-0804">Transcription</keyword>
<organism evidence="16 17">
    <name type="scientific">Aedes aegypti</name>
    <name type="common">Yellowfever mosquito</name>
    <name type="synonym">Culex aegypti</name>
    <dbReference type="NCBI Taxonomy" id="7159"/>
    <lineage>
        <taxon>Eukaryota</taxon>
        <taxon>Metazoa</taxon>
        <taxon>Ecdysozoa</taxon>
        <taxon>Arthropoda</taxon>
        <taxon>Hexapoda</taxon>
        <taxon>Insecta</taxon>
        <taxon>Pterygota</taxon>
        <taxon>Neoptera</taxon>
        <taxon>Endopterygota</taxon>
        <taxon>Diptera</taxon>
        <taxon>Nematocera</taxon>
        <taxon>Culicoidea</taxon>
        <taxon>Culicidae</taxon>
        <taxon>Culicinae</taxon>
        <taxon>Aedini</taxon>
        <taxon>Aedes</taxon>
        <taxon>Stegomyia</taxon>
    </lineage>
</organism>
<keyword evidence="3" id="KW-0597">Phosphoprotein</keyword>
<gene>
    <name evidence="16" type="primary">5578344</name>
</gene>
<dbReference type="EnsemblMetazoa" id="AAEL003537-RA">
    <property type="protein sequence ID" value="AAEL003537-PA"/>
    <property type="gene ID" value="AAEL003537"/>
</dbReference>
<dbReference type="VEuPathDB" id="VectorBase:AAEL003537"/>
<evidence type="ECO:0000256" key="1">
    <source>
        <dbReference type="ARBA" id="ARBA00004324"/>
    </source>
</evidence>
<dbReference type="SUPFAM" id="SSF49879">
    <property type="entry name" value="SMAD/FHA domain"/>
    <property type="match status" value="1"/>
</dbReference>
<keyword evidence="5" id="KW-0747">Spliceosome</keyword>
<evidence type="ECO:0000256" key="9">
    <source>
        <dbReference type="ARBA" id="ARBA00023163"/>
    </source>
</evidence>
<comment type="subcellular location">
    <subcellularLocation>
        <location evidence="1">Nucleus speckle</location>
    </subcellularLocation>
</comment>
<evidence type="ECO:0000256" key="14">
    <source>
        <dbReference type="SAM" id="MobiDB-lite"/>
    </source>
</evidence>
<dbReference type="OrthoDB" id="4096268at2759"/>
<name>A0A1S4F4Z8_AEDAE</name>
<dbReference type="GO" id="GO:0003677">
    <property type="term" value="F:DNA binding"/>
    <property type="evidence" value="ECO:0007669"/>
    <property type="project" value="UniProtKB-KW"/>
</dbReference>
<sequence>MSNHYDIPSWAGKPPTGLHLDVMKEDKLVQKLMIDEKKCYLFGRNPQMNDFCIDHASCSRVHAAFVYHKHLNIAYLVDLGSTHGTFIGSVRLEPHKPTQLQINSTFHFGASTRHYMLRERPNVRSNIMEDIPMMDTSDGTYLGLPESQTELDNLTEYNTAHNRRISMLGISDETSSFKKNMKNKRKRKGVQFNEDEIVINPEDIDPSIGRFRNLVSSTVVPVQAKRAKLEVHTMGLSTSPSSSKSLHHPHSLVPSLYHGIDDQTHDGRVPPGNGTGYGFGMDTTPSGLTTKLGIILPNPAPDVNPASSSTALMPPPIYSSMAPKSVKIVDKPDVSDEPKKKKYAKEQWPGRKPLGLGGF</sequence>
<evidence type="ECO:0000256" key="10">
    <source>
        <dbReference type="ARBA" id="ARBA00023187"/>
    </source>
</evidence>
<keyword evidence="7" id="KW-0805">Transcription regulation</keyword>
<evidence type="ECO:0000256" key="3">
    <source>
        <dbReference type="ARBA" id="ARBA00022553"/>
    </source>
</evidence>
<keyword evidence="4" id="KW-0507">mRNA processing</keyword>
<evidence type="ECO:0000256" key="6">
    <source>
        <dbReference type="ARBA" id="ARBA00022884"/>
    </source>
</evidence>
<dbReference type="AlphaFoldDB" id="A0A1S4F4Z8"/>
<dbReference type="Gene3D" id="6.10.250.1290">
    <property type="match status" value="1"/>
</dbReference>
<keyword evidence="10" id="KW-0508">mRNA splicing</keyword>
<keyword evidence="6" id="KW-0694">RNA-binding</keyword>
<dbReference type="InterPro" id="IPR050923">
    <property type="entry name" value="Cell_Proc_Reg/RNA_Proc"/>
</dbReference>
<keyword evidence="17" id="KW-1185">Reference proteome</keyword>
<dbReference type="InParanoid" id="A0A1S4F4Z8"/>
<dbReference type="FunCoup" id="A0A1S4F4Z8">
    <property type="interactions" value="2527"/>
</dbReference>
<evidence type="ECO:0000313" key="17">
    <source>
        <dbReference type="Proteomes" id="UP000008820"/>
    </source>
</evidence>
<protein>
    <recommendedName>
        <fullName evidence="12">Nuclear inhibitor of protein phosphatase 1</fullName>
    </recommendedName>
    <alternativeName>
        <fullName evidence="13">Protein phosphatase 1 regulatory inhibitor subunit 8</fullName>
    </alternativeName>
</protein>
<evidence type="ECO:0000256" key="2">
    <source>
        <dbReference type="ARBA" id="ARBA00022491"/>
    </source>
</evidence>
<keyword evidence="8" id="KW-0238">DNA-binding</keyword>
<accession>A0A1S4F4Z8</accession>
<dbReference type="GO" id="GO:0005681">
    <property type="term" value="C:spliceosomal complex"/>
    <property type="evidence" value="ECO:0007669"/>
    <property type="project" value="UniProtKB-KW"/>
</dbReference>
<reference evidence="16" key="2">
    <citation type="submission" date="2020-05" db="UniProtKB">
        <authorList>
            <consortium name="EnsemblMetazoa"/>
        </authorList>
    </citation>
    <scope>IDENTIFICATION</scope>
    <source>
        <strain evidence="16">LVP_AGWG</strain>
    </source>
</reference>
<evidence type="ECO:0000256" key="12">
    <source>
        <dbReference type="ARBA" id="ARBA00068386"/>
    </source>
</evidence>
<evidence type="ECO:0000259" key="15">
    <source>
        <dbReference type="PROSITE" id="PS50006"/>
    </source>
</evidence>
<feature type="compositionally biased region" description="Basic and acidic residues" evidence="14">
    <location>
        <begin position="329"/>
        <end position="349"/>
    </location>
</feature>
<dbReference type="Pfam" id="PF00498">
    <property type="entry name" value="FHA"/>
    <property type="match status" value="1"/>
</dbReference>
<evidence type="ECO:0000256" key="4">
    <source>
        <dbReference type="ARBA" id="ARBA00022664"/>
    </source>
</evidence>
<reference evidence="16 17" key="1">
    <citation type="submission" date="2017-06" db="EMBL/GenBank/DDBJ databases">
        <title>Aedes aegypti genome working group (AGWG) sequencing and assembly.</title>
        <authorList>
            <consortium name="Aedes aegypti Genome Working Group (AGWG)"/>
            <person name="Matthews B.J."/>
        </authorList>
    </citation>
    <scope>NUCLEOTIDE SEQUENCE [LARGE SCALE GENOMIC DNA]</scope>
    <source>
        <strain evidence="16 17">LVP_AGWG</strain>
    </source>
</reference>
<dbReference type="FunFam" id="2.60.200.20:FF:000012">
    <property type="entry name" value="Nuclear inhibitor of protein phosphatase 1"/>
    <property type="match status" value="1"/>
</dbReference>
<dbReference type="Gene3D" id="2.60.200.20">
    <property type="match status" value="1"/>
</dbReference>
<evidence type="ECO:0000313" key="16">
    <source>
        <dbReference type="EnsemblMetazoa" id="AAEL003537-PA"/>
    </source>
</evidence>
<dbReference type="GO" id="GO:0016607">
    <property type="term" value="C:nuclear speck"/>
    <property type="evidence" value="ECO:0007669"/>
    <property type="project" value="UniProtKB-SubCell"/>
</dbReference>
<proteinExistence type="predicted"/>
<dbReference type="GO" id="GO:0008380">
    <property type="term" value="P:RNA splicing"/>
    <property type="evidence" value="ECO:0007669"/>
    <property type="project" value="UniProtKB-KW"/>
</dbReference>
<keyword evidence="11" id="KW-0539">Nucleus</keyword>
<dbReference type="Proteomes" id="UP000008820">
    <property type="component" value="Chromosome 3"/>
</dbReference>
<dbReference type="SMART" id="SM00240">
    <property type="entry name" value="FHA"/>
    <property type="match status" value="1"/>
</dbReference>
<dbReference type="CDD" id="cd22674">
    <property type="entry name" value="FHA_PPP1R8"/>
    <property type="match status" value="1"/>
</dbReference>
<dbReference type="PANTHER" id="PTHR23308">
    <property type="entry name" value="NUCLEAR INHIBITOR OF PROTEIN PHOSPHATASE-1"/>
    <property type="match status" value="1"/>
</dbReference>
<feature type="region of interest" description="Disordered" evidence="14">
    <location>
        <begin position="329"/>
        <end position="359"/>
    </location>
</feature>
<evidence type="ECO:0000256" key="5">
    <source>
        <dbReference type="ARBA" id="ARBA00022728"/>
    </source>
</evidence>
<evidence type="ECO:0000256" key="11">
    <source>
        <dbReference type="ARBA" id="ARBA00023242"/>
    </source>
</evidence>
<evidence type="ECO:0000256" key="13">
    <source>
        <dbReference type="ARBA" id="ARBA00077703"/>
    </source>
</evidence>
<dbReference type="InterPro" id="IPR008984">
    <property type="entry name" value="SMAD_FHA_dom_sf"/>
</dbReference>